<accession>A0AA88DCU7</accession>
<gene>
    <name evidence="1" type="ORF">TIFTF001_004426</name>
</gene>
<dbReference type="EMBL" id="BTGU01000004">
    <property type="protein sequence ID" value="GMN33939.1"/>
    <property type="molecule type" value="Genomic_DNA"/>
</dbReference>
<organism evidence="1 2">
    <name type="scientific">Ficus carica</name>
    <name type="common">Common fig</name>
    <dbReference type="NCBI Taxonomy" id="3494"/>
    <lineage>
        <taxon>Eukaryota</taxon>
        <taxon>Viridiplantae</taxon>
        <taxon>Streptophyta</taxon>
        <taxon>Embryophyta</taxon>
        <taxon>Tracheophyta</taxon>
        <taxon>Spermatophyta</taxon>
        <taxon>Magnoliopsida</taxon>
        <taxon>eudicotyledons</taxon>
        <taxon>Gunneridae</taxon>
        <taxon>Pentapetalae</taxon>
        <taxon>rosids</taxon>
        <taxon>fabids</taxon>
        <taxon>Rosales</taxon>
        <taxon>Moraceae</taxon>
        <taxon>Ficeae</taxon>
        <taxon>Ficus</taxon>
    </lineage>
</organism>
<keyword evidence="2" id="KW-1185">Reference proteome</keyword>
<protein>
    <submittedName>
        <fullName evidence="1">Uncharacterized protein</fullName>
    </submittedName>
</protein>
<dbReference type="AlphaFoldDB" id="A0AA88DCU7"/>
<dbReference type="Proteomes" id="UP001187192">
    <property type="component" value="Unassembled WGS sequence"/>
</dbReference>
<name>A0AA88DCU7_FICCA</name>
<evidence type="ECO:0000313" key="2">
    <source>
        <dbReference type="Proteomes" id="UP001187192"/>
    </source>
</evidence>
<reference evidence="1" key="1">
    <citation type="submission" date="2023-07" db="EMBL/GenBank/DDBJ databases">
        <title>draft genome sequence of fig (Ficus carica).</title>
        <authorList>
            <person name="Takahashi T."/>
            <person name="Nishimura K."/>
        </authorList>
    </citation>
    <scope>NUCLEOTIDE SEQUENCE</scope>
</reference>
<evidence type="ECO:0000313" key="1">
    <source>
        <dbReference type="EMBL" id="GMN33939.1"/>
    </source>
</evidence>
<proteinExistence type="predicted"/>
<comment type="caution">
    <text evidence="1">The sequence shown here is derived from an EMBL/GenBank/DDBJ whole genome shotgun (WGS) entry which is preliminary data.</text>
</comment>
<sequence length="65" mass="7103">MCVVLLARIPVPDEASDHELAVRWNPLHGGEDMRTMVARVASRGTPALMAQCTMWGWLTGPSLSL</sequence>